<dbReference type="CDD" id="cd02511">
    <property type="entry name" value="Beta4Glucosyltransferase"/>
    <property type="match status" value="1"/>
</dbReference>
<dbReference type="EMBL" id="PYLO01000002">
    <property type="protein sequence ID" value="PST37545.1"/>
    <property type="molecule type" value="Genomic_DNA"/>
</dbReference>
<dbReference type="SMART" id="SM00028">
    <property type="entry name" value="TPR"/>
    <property type="match status" value="2"/>
</dbReference>
<dbReference type="GO" id="GO:0016740">
    <property type="term" value="F:transferase activity"/>
    <property type="evidence" value="ECO:0007669"/>
    <property type="project" value="UniProtKB-KW"/>
</dbReference>
<dbReference type="Gene3D" id="3.90.550.10">
    <property type="entry name" value="Spore Coat Polysaccharide Biosynthesis Protein SpsA, Chain A"/>
    <property type="match status" value="1"/>
</dbReference>
<reference evidence="2 3" key="1">
    <citation type="submission" date="2018-03" db="EMBL/GenBank/DDBJ databases">
        <title>Lachnoclostridium SNUG30386 gen.nov., sp.nov., isolated from human faeces.</title>
        <authorList>
            <person name="Seo B."/>
            <person name="Jeon K."/>
            <person name="Ko G."/>
        </authorList>
    </citation>
    <scope>NUCLEOTIDE SEQUENCE [LARGE SCALE GENOMIC DNA]</scope>
    <source>
        <strain evidence="2 3">SNUG30386</strain>
    </source>
</reference>
<evidence type="ECO:0000313" key="3">
    <source>
        <dbReference type="Proteomes" id="UP000241048"/>
    </source>
</evidence>
<dbReference type="Gene3D" id="1.25.40.10">
    <property type="entry name" value="Tetratricopeptide repeat domain"/>
    <property type="match status" value="1"/>
</dbReference>
<evidence type="ECO:0000259" key="1">
    <source>
        <dbReference type="Pfam" id="PF00535"/>
    </source>
</evidence>
<dbReference type="AlphaFoldDB" id="A0A2T3FQJ3"/>
<evidence type="ECO:0000313" key="2">
    <source>
        <dbReference type="EMBL" id="PST37545.1"/>
    </source>
</evidence>
<dbReference type="PANTHER" id="PTHR43630">
    <property type="entry name" value="POLY-BETA-1,6-N-ACETYL-D-GLUCOSAMINE SYNTHASE"/>
    <property type="match status" value="1"/>
</dbReference>
<organism evidence="2 3">
    <name type="scientific">Clostridium fessum</name>
    <dbReference type="NCBI Taxonomy" id="2126740"/>
    <lineage>
        <taxon>Bacteria</taxon>
        <taxon>Bacillati</taxon>
        <taxon>Bacillota</taxon>
        <taxon>Clostridia</taxon>
        <taxon>Eubacteriales</taxon>
        <taxon>Clostridiaceae</taxon>
        <taxon>Clostridium</taxon>
    </lineage>
</organism>
<accession>A0A2T3FQJ3</accession>
<dbReference type="SUPFAM" id="SSF53448">
    <property type="entry name" value="Nucleotide-diphospho-sugar transferases"/>
    <property type="match status" value="1"/>
</dbReference>
<dbReference type="InterPro" id="IPR001173">
    <property type="entry name" value="Glyco_trans_2-like"/>
</dbReference>
<dbReference type="InterPro" id="IPR029044">
    <property type="entry name" value="Nucleotide-diphossugar_trans"/>
</dbReference>
<dbReference type="Pfam" id="PF00535">
    <property type="entry name" value="Glycos_transf_2"/>
    <property type="match status" value="1"/>
</dbReference>
<proteinExistence type="predicted"/>
<gene>
    <name evidence="2" type="ORF">C7U56_06500</name>
</gene>
<dbReference type="InterPro" id="IPR011990">
    <property type="entry name" value="TPR-like_helical_dom_sf"/>
</dbReference>
<keyword evidence="2" id="KW-0808">Transferase</keyword>
<dbReference type="Proteomes" id="UP000241048">
    <property type="component" value="Unassembled WGS sequence"/>
</dbReference>
<feature type="domain" description="Glycosyltransferase 2-like" evidence="1">
    <location>
        <begin position="5"/>
        <end position="129"/>
    </location>
</feature>
<dbReference type="PANTHER" id="PTHR43630:SF2">
    <property type="entry name" value="GLYCOSYLTRANSFERASE"/>
    <property type="match status" value="1"/>
</dbReference>
<name>A0A2T3FQJ3_9CLOT</name>
<keyword evidence="3" id="KW-1185">Reference proteome</keyword>
<dbReference type="InterPro" id="IPR019734">
    <property type="entry name" value="TPR_rpt"/>
</dbReference>
<dbReference type="SUPFAM" id="SSF48452">
    <property type="entry name" value="TPR-like"/>
    <property type="match status" value="1"/>
</dbReference>
<sequence>MIRLSLCMIVKNEEAVLTRVLASAIQFADEILVADTGSTDRTVEIARQYTKHIYHYPWNDDFAAARNFICEKVTTEYWMWLDADDVVPAESITAILKLKETLSKSPQPDVVMMKYIAGFQPDGTPAFTYDRERILRTDRHFRWKGRVHEAIAPRGRILYSPIQIEHRKPASALTHSDRNLKIYETMLADGELLDPRHQYYYARELIDHKQYEKARPVLEHFLNEPDGWYENKADACLLLARCHEMLRNTAASQLSLFQSFLYDRPRAKTCCEIGRLKLSLGEISQAVFWYQLALKDRPEYHPNAFIEADYYDFIPLIQLCVCYDRMGNYDKALYYHKETKKIRPDSPAVLTNEEYFQTISSNHKTNGLPIL</sequence>
<protein>
    <submittedName>
        <fullName evidence="2">Glycosyl transferase</fullName>
    </submittedName>
</protein>
<dbReference type="RefSeq" id="WP_107000662.1">
    <property type="nucleotide sequence ID" value="NZ_DBFCBK010000032.1"/>
</dbReference>
<comment type="caution">
    <text evidence="2">The sequence shown here is derived from an EMBL/GenBank/DDBJ whole genome shotgun (WGS) entry which is preliminary data.</text>
</comment>